<dbReference type="Gene3D" id="2.40.33.20">
    <property type="entry name" value="PK beta-barrel domain-like"/>
    <property type="match status" value="1"/>
</dbReference>
<dbReference type="PROSITE" id="PS51340">
    <property type="entry name" value="MOSC"/>
    <property type="match status" value="1"/>
</dbReference>
<dbReference type="InterPro" id="IPR005302">
    <property type="entry name" value="MoCF_Sase_C"/>
</dbReference>
<dbReference type="Proteomes" id="UP001596547">
    <property type="component" value="Unassembled WGS sequence"/>
</dbReference>
<dbReference type="PANTHER" id="PTHR36930">
    <property type="entry name" value="METAL-SULFUR CLUSTER BIOSYNTHESIS PROTEINS YUAD-RELATED"/>
    <property type="match status" value="1"/>
</dbReference>
<sequence length="162" mass="17550">MSGNRDGRVAAIHTAPEAGAEMESRTEASAVEGRGLEGDRYFERRGTWSGERGRDLPHADRALTLFEVETLALVERDAGISLEPADHRRNVTTEDVAVSHLVDERFRIGEAVCEGVDLCEPCAYLESLTEKGVLGALVHRGGLNARIVSSGTIRVGDPIRVL</sequence>
<gene>
    <name evidence="3" type="ORF">ACFQPE_05600</name>
</gene>
<dbReference type="SUPFAM" id="SSF50800">
    <property type="entry name" value="PK beta-barrel domain-like"/>
    <property type="match status" value="1"/>
</dbReference>
<reference evidence="3 4" key="1">
    <citation type="journal article" date="2019" name="Int. J. Syst. Evol. Microbiol.">
        <title>The Global Catalogue of Microorganisms (GCM) 10K type strain sequencing project: providing services to taxonomists for standard genome sequencing and annotation.</title>
        <authorList>
            <consortium name="The Broad Institute Genomics Platform"/>
            <consortium name="The Broad Institute Genome Sequencing Center for Infectious Disease"/>
            <person name="Wu L."/>
            <person name="Ma J."/>
        </authorList>
    </citation>
    <scope>NUCLEOTIDE SEQUENCE [LARGE SCALE GENOMIC DNA]</scope>
    <source>
        <strain evidence="3 4">PSR21</strain>
    </source>
</reference>
<accession>A0ABD6A7A0</accession>
<feature type="domain" description="MOSC" evidence="2">
    <location>
        <begin position="23"/>
        <end position="162"/>
    </location>
</feature>
<dbReference type="RefSeq" id="WP_276304469.1">
    <property type="nucleotide sequence ID" value="NZ_CP119992.1"/>
</dbReference>
<evidence type="ECO:0000313" key="3">
    <source>
        <dbReference type="EMBL" id="MFC7316270.1"/>
    </source>
</evidence>
<keyword evidence="4" id="KW-1185">Reference proteome</keyword>
<feature type="region of interest" description="Disordered" evidence="1">
    <location>
        <begin position="1"/>
        <end position="34"/>
    </location>
</feature>
<name>A0ABD6A7A0_9EURY</name>
<organism evidence="3 4">
    <name type="scientific">Halomarina halobia</name>
    <dbReference type="NCBI Taxonomy" id="3033386"/>
    <lineage>
        <taxon>Archaea</taxon>
        <taxon>Methanobacteriati</taxon>
        <taxon>Methanobacteriota</taxon>
        <taxon>Stenosarchaea group</taxon>
        <taxon>Halobacteria</taxon>
        <taxon>Halobacteriales</taxon>
        <taxon>Natronomonadaceae</taxon>
        <taxon>Halomarina</taxon>
    </lineage>
</organism>
<dbReference type="Pfam" id="PF03473">
    <property type="entry name" value="MOSC"/>
    <property type="match status" value="1"/>
</dbReference>
<dbReference type="PANTHER" id="PTHR36930:SF1">
    <property type="entry name" value="MOSC DOMAIN-CONTAINING PROTEIN"/>
    <property type="match status" value="1"/>
</dbReference>
<dbReference type="AlphaFoldDB" id="A0ABD6A7A0"/>
<comment type="caution">
    <text evidence="3">The sequence shown here is derived from an EMBL/GenBank/DDBJ whole genome shotgun (WGS) entry which is preliminary data.</text>
</comment>
<dbReference type="InterPro" id="IPR011037">
    <property type="entry name" value="Pyrv_Knase-like_insert_dom_sf"/>
</dbReference>
<evidence type="ECO:0000256" key="1">
    <source>
        <dbReference type="SAM" id="MobiDB-lite"/>
    </source>
</evidence>
<protein>
    <submittedName>
        <fullName evidence="3">MOSC domain-containing protein</fullName>
    </submittedName>
</protein>
<dbReference type="InterPro" id="IPR052716">
    <property type="entry name" value="MOSC_domain"/>
</dbReference>
<dbReference type="EMBL" id="JBHTBF010000002">
    <property type="protein sequence ID" value="MFC7316270.1"/>
    <property type="molecule type" value="Genomic_DNA"/>
</dbReference>
<evidence type="ECO:0000313" key="4">
    <source>
        <dbReference type="Proteomes" id="UP001596547"/>
    </source>
</evidence>
<proteinExistence type="predicted"/>
<dbReference type="GeneID" id="79314012"/>
<evidence type="ECO:0000259" key="2">
    <source>
        <dbReference type="PROSITE" id="PS51340"/>
    </source>
</evidence>